<evidence type="ECO:0000256" key="1">
    <source>
        <dbReference type="ARBA" id="ARBA00022500"/>
    </source>
</evidence>
<name>A0A934WJQ8_9RHOB</name>
<reference evidence="4" key="2">
    <citation type="journal article" date="2020" name="Microorganisms">
        <title>Osmotic Adaptation and Compatible Solute Biosynthesis of Phototrophic Bacteria as Revealed from Genome Analyses.</title>
        <authorList>
            <person name="Imhoff J.F."/>
            <person name="Rahn T."/>
            <person name="Kunzel S."/>
            <person name="Keller A."/>
            <person name="Neulinger S.C."/>
        </authorList>
    </citation>
    <scope>NUCLEOTIDE SEQUENCE</scope>
    <source>
        <strain evidence="4">LMG 28126</strain>
    </source>
</reference>
<dbReference type="PANTHER" id="PTHR35147:SF2">
    <property type="entry name" value="CHEMORECEPTOR GLUTAMINE DEAMIDASE CHED-RELATED"/>
    <property type="match status" value="1"/>
</dbReference>
<dbReference type="PANTHER" id="PTHR35147">
    <property type="entry name" value="CHEMORECEPTOR GLUTAMINE DEAMIDASE CHED-RELATED"/>
    <property type="match status" value="1"/>
</dbReference>
<comment type="catalytic activity">
    <reaction evidence="3">
        <text>L-glutaminyl-[protein] + H2O = L-glutamyl-[protein] + NH4(+)</text>
        <dbReference type="Rhea" id="RHEA:16441"/>
        <dbReference type="Rhea" id="RHEA-COMP:10207"/>
        <dbReference type="Rhea" id="RHEA-COMP:10208"/>
        <dbReference type="ChEBI" id="CHEBI:15377"/>
        <dbReference type="ChEBI" id="CHEBI:28938"/>
        <dbReference type="ChEBI" id="CHEBI:29973"/>
        <dbReference type="ChEBI" id="CHEBI:30011"/>
        <dbReference type="EC" id="3.5.1.44"/>
    </reaction>
</comment>
<keyword evidence="5" id="KW-1185">Reference proteome</keyword>
<dbReference type="InterPro" id="IPR011324">
    <property type="entry name" value="Cytotoxic_necrot_fac-like_cat"/>
</dbReference>
<dbReference type="EC" id="3.5.1.44" evidence="3"/>
<dbReference type="Pfam" id="PF03975">
    <property type="entry name" value="CheD"/>
    <property type="match status" value="1"/>
</dbReference>
<accession>A0A934WJQ8</accession>
<dbReference type="HAMAP" id="MF_01440">
    <property type="entry name" value="CheD"/>
    <property type="match status" value="1"/>
</dbReference>
<keyword evidence="2 3" id="KW-0378">Hydrolase</keyword>
<sequence>MMGAPSQPRVHPVIQGAHHVATGPQDVLTTVLGSCISICLHDRRAGVGGMNHFLLPGDPSRNKGEARYGINAMELLINAVIKAGGRAGRLEAKVFGGANATGSRLPIGALNAKFAFWFLENEGIPCVARDVGGVHARKLRYWPHTGHAQLMLLPKAPLMTAPPPPPVPEGEPDLFF</sequence>
<gene>
    <name evidence="3" type="primary">cheD</name>
    <name evidence="4" type="ORF">CCR87_12740</name>
</gene>
<dbReference type="SUPFAM" id="SSF64438">
    <property type="entry name" value="CNF1/YfiH-like putative cysteine hydrolases"/>
    <property type="match status" value="1"/>
</dbReference>
<dbReference type="Gene3D" id="3.30.1330.200">
    <property type="match status" value="1"/>
</dbReference>
<protein>
    <recommendedName>
        <fullName evidence="3">Probable chemoreceptor glutamine deamidase CheD</fullName>
        <ecNumber evidence="3">3.5.1.44</ecNumber>
    </recommendedName>
</protein>
<dbReference type="InterPro" id="IPR038592">
    <property type="entry name" value="CheD-like_sf"/>
</dbReference>
<comment type="function">
    <text evidence="3">Probably deamidates glutamine residues to glutamate on methyl-accepting chemotaxis receptors (MCPs), playing an important role in chemotaxis.</text>
</comment>
<evidence type="ECO:0000313" key="5">
    <source>
        <dbReference type="Proteomes" id="UP000706333"/>
    </source>
</evidence>
<dbReference type="Proteomes" id="UP000706333">
    <property type="component" value="Unassembled WGS sequence"/>
</dbReference>
<evidence type="ECO:0000256" key="2">
    <source>
        <dbReference type="ARBA" id="ARBA00022801"/>
    </source>
</evidence>
<proteinExistence type="inferred from homology"/>
<organism evidence="4 5">
    <name type="scientific">Rhodobaculum claviforme</name>
    <dbReference type="NCBI Taxonomy" id="1549854"/>
    <lineage>
        <taxon>Bacteria</taxon>
        <taxon>Pseudomonadati</taxon>
        <taxon>Pseudomonadota</taxon>
        <taxon>Alphaproteobacteria</taxon>
        <taxon>Rhodobacterales</taxon>
        <taxon>Paracoccaceae</taxon>
        <taxon>Rhodobaculum</taxon>
    </lineage>
</organism>
<evidence type="ECO:0000256" key="3">
    <source>
        <dbReference type="HAMAP-Rule" id="MF_01440"/>
    </source>
</evidence>
<dbReference type="CDD" id="cd16352">
    <property type="entry name" value="CheD"/>
    <property type="match status" value="1"/>
</dbReference>
<evidence type="ECO:0000313" key="4">
    <source>
        <dbReference type="EMBL" id="MBK5928187.1"/>
    </source>
</evidence>
<dbReference type="EMBL" id="NHSD01000294">
    <property type="protein sequence ID" value="MBK5928187.1"/>
    <property type="molecule type" value="Genomic_DNA"/>
</dbReference>
<dbReference type="AlphaFoldDB" id="A0A934WJQ8"/>
<dbReference type="GO" id="GO:0006935">
    <property type="term" value="P:chemotaxis"/>
    <property type="evidence" value="ECO:0007669"/>
    <property type="project" value="UniProtKB-UniRule"/>
</dbReference>
<dbReference type="GO" id="GO:0050568">
    <property type="term" value="F:protein-glutamine glutaminase activity"/>
    <property type="evidence" value="ECO:0007669"/>
    <property type="project" value="UniProtKB-UniRule"/>
</dbReference>
<reference evidence="4" key="1">
    <citation type="submission" date="2017-05" db="EMBL/GenBank/DDBJ databases">
        <authorList>
            <person name="Imhoff J.F."/>
            <person name="Rahn T."/>
            <person name="Kuenzel S."/>
            <person name="Neulinger S.C."/>
        </authorList>
    </citation>
    <scope>NUCLEOTIDE SEQUENCE</scope>
    <source>
        <strain evidence="4">LMG 28126</strain>
    </source>
</reference>
<comment type="caution">
    <text evidence="4">The sequence shown here is derived from an EMBL/GenBank/DDBJ whole genome shotgun (WGS) entry which is preliminary data.</text>
</comment>
<comment type="similarity">
    <text evidence="3">Belongs to the CheD family.</text>
</comment>
<keyword evidence="1 3" id="KW-0145">Chemotaxis</keyword>
<dbReference type="InterPro" id="IPR005659">
    <property type="entry name" value="Chemorcpt_Glu_NH3ase_CheD"/>
</dbReference>